<evidence type="ECO:0000259" key="3">
    <source>
        <dbReference type="PROSITE" id="PS51320"/>
    </source>
</evidence>
<comment type="function">
    <text evidence="2">Repressor of jasmonate responses.</text>
</comment>
<name>A0A4D6EWL4_IPOBA</name>
<comment type="similarity">
    <text evidence="1 2">Belongs to the TIFY/JAZ family.</text>
</comment>
<dbReference type="GO" id="GO:0009611">
    <property type="term" value="P:response to wounding"/>
    <property type="evidence" value="ECO:0007669"/>
    <property type="project" value="UniProtKB-UniRule"/>
</dbReference>
<dbReference type="Pfam" id="PF09425">
    <property type="entry name" value="Jas_motif"/>
    <property type="match status" value="1"/>
</dbReference>
<dbReference type="PANTHER" id="PTHR33077:SF5">
    <property type="entry name" value="PROTEIN TIFY 9"/>
    <property type="match status" value="1"/>
</dbReference>
<evidence type="ECO:0000256" key="1">
    <source>
        <dbReference type="ARBA" id="ARBA00008614"/>
    </source>
</evidence>
<dbReference type="AlphaFoldDB" id="A0A4D6EWL4"/>
<dbReference type="InterPro" id="IPR010399">
    <property type="entry name" value="Tify_dom"/>
</dbReference>
<comment type="subcellular location">
    <subcellularLocation>
        <location evidence="2">Nucleus</location>
    </subcellularLocation>
</comment>
<organism evidence="4">
    <name type="scientific">Ipomoea batatas</name>
    <name type="common">Sweet potato</name>
    <name type="synonym">Convolvulus batatas</name>
    <dbReference type="NCBI Taxonomy" id="4120"/>
    <lineage>
        <taxon>Eukaryota</taxon>
        <taxon>Viridiplantae</taxon>
        <taxon>Streptophyta</taxon>
        <taxon>Embryophyta</taxon>
        <taxon>Tracheophyta</taxon>
        <taxon>Spermatophyta</taxon>
        <taxon>Magnoliopsida</taxon>
        <taxon>eudicotyledons</taxon>
        <taxon>Gunneridae</taxon>
        <taxon>Pentapetalae</taxon>
        <taxon>asterids</taxon>
        <taxon>lamiids</taxon>
        <taxon>Solanales</taxon>
        <taxon>Convolvulaceae</taxon>
        <taxon>Ipomoeeae</taxon>
        <taxon>Ipomoea</taxon>
    </lineage>
</organism>
<dbReference type="PROSITE" id="PS51320">
    <property type="entry name" value="TIFY"/>
    <property type="match status" value="1"/>
</dbReference>
<comment type="domain">
    <text evidence="2">The jas domain is required for interaction with COI1.</text>
</comment>
<keyword evidence="2" id="KW-0539">Nucleus</keyword>
<dbReference type="EMBL" id="MH813942">
    <property type="protein sequence ID" value="QCA42655.1"/>
    <property type="molecule type" value="mRNA"/>
</dbReference>
<keyword evidence="2" id="KW-1184">Jasmonic acid signaling pathway</keyword>
<protein>
    <recommendedName>
        <fullName evidence="2">Protein TIFY</fullName>
    </recommendedName>
    <alternativeName>
        <fullName evidence="2">Jasmonate ZIM domain-containing protein</fullName>
    </alternativeName>
</protein>
<reference evidence="4" key="1">
    <citation type="submission" date="2018-08" db="EMBL/GenBank/DDBJ databases">
        <authorList>
            <person name="Zhang H."/>
        </authorList>
    </citation>
    <scope>NUCLEOTIDE SEQUENCE</scope>
</reference>
<dbReference type="SMART" id="SM00979">
    <property type="entry name" value="TIFY"/>
    <property type="match status" value="1"/>
</dbReference>
<dbReference type="GO" id="GO:0031347">
    <property type="term" value="P:regulation of defense response"/>
    <property type="evidence" value="ECO:0007669"/>
    <property type="project" value="UniProtKB-UniRule"/>
</dbReference>
<dbReference type="InterPro" id="IPR018467">
    <property type="entry name" value="CCT_CS"/>
</dbReference>
<dbReference type="Pfam" id="PF06200">
    <property type="entry name" value="tify"/>
    <property type="match status" value="1"/>
</dbReference>
<dbReference type="GO" id="GO:2000022">
    <property type="term" value="P:regulation of jasmonic acid mediated signaling pathway"/>
    <property type="evidence" value="ECO:0007669"/>
    <property type="project" value="UniProtKB-UniRule"/>
</dbReference>
<evidence type="ECO:0000256" key="2">
    <source>
        <dbReference type="RuleBase" id="RU369065"/>
    </source>
</evidence>
<sequence>MSKLDSAVELDFFGMENQAAAKPPQAPKLFERRRSFRDIQHAISKINLEVVKNVIASASANSKEEPRLFPALPVYAPASRTTTVSSAENGGGETAPLTIFYDGTVSVFDVRRLEAEKIIKLIQQESLFKTADSADSNLANTDGDLPLQRRKSLQRFLEKRRSRLVMVSPYGSPSEYAVSGDIALGSQA</sequence>
<proteinExistence type="evidence at transcript level"/>
<dbReference type="InterPro" id="IPR040390">
    <property type="entry name" value="TIFY/JAZ"/>
</dbReference>
<evidence type="ECO:0000313" key="4">
    <source>
        <dbReference type="EMBL" id="QCA42655.1"/>
    </source>
</evidence>
<accession>A0A4D6EWL4</accession>
<dbReference type="GO" id="GO:0005634">
    <property type="term" value="C:nucleus"/>
    <property type="evidence" value="ECO:0007669"/>
    <property type="project" value="UniProtKB-SubCell"/>
</dbReference>
<feature type="domain" description="Tify" evidence="3">
    <location>
        <begin position="90"/>
        <end position="127"/>
    </location>
</feature>
<dbReference type="PANTHER" id="PTHR33077">
    <property type="entry name" value="PROTEIN TIFY 4A-RELATED-RELATED"/>
    <property type="match status" value="1"/>
</dbReference>